<evidence type="ECO:0000313" key="3">
    <source>
        <dbReference type="Proteomes" id="UP000179145"/>
    </source>
</evidence>
<dbReference type="EMBL" id="CP014675">
    <property type="protein sequence ID" value="AOX18491.1"/>
    <property type="molecule type" value="Genomic_DNA"/>
</dbReference>
<dbReference type="AlphaFoldDB" id="A0A1D8UY14"/>
<evidence type="ECO:0000256" key="1">
    <source>
        <dbReference type="SAM" id="MobiDB-lite"/>
    </source>
</evidence>
<reference evidence="2 3" key="1">
    <citation type="journal article" date="2016" name="Microb. Cell Fact.">
        <title>Dissection of exopolysaccharide biosynthesis in Kozakia baliensis.</title>
        <authorList>
            <person name="Brandt J.U."/>
            <person name="Jakob F."/>
            <person name="Behr J."/>
            <person name="Geissler A.J."/>
            <person name="Vogel R.F."/>
        </authorList>
    </citation>
    <scope>NUCLEOTIDE SEQUENCE [LARGE SCALE GENOMIC DNA]</scope>
    <source>
        <strain evidence="2 3">DSM 14400</strain>
        <plasmid evidence="3">Plasmid pkb14400_1</plasmid>
    </source>
</reference>
<accession>A0A1D8UY14</accession>
<protein>
    <submittedName>
        <fullName evidence="2">Uncharacterized protein</fullName>
    </submittedName>
</protein>
<sequence>MTNAPRRAALDFGDDGQPSPLRIDAALVKQVAKSAGLRETPTATTSQPMPIASGGIVRRPRRRTGRTEQFATRLKRETLQAIYDYADQHDITLAETIEIAMAQLADQG</sequence>
<keyword evidence="2" id="KW-0614">Plasmid</keyword>
<organism evidence="2 3">
    <name type="scientific">Kozakia baliensis</name>
    <dbReference type="NCBI Taxonomy" id="153496"/>
    <lineage>
        <taxon>Bacteria</taxon>
        <taxon>Pseudomonadati</taxon>
        <taxon>Pseudomonadota</taxon>
        <taxon>Alphaproteobacteria</taxon>
        <taxon>Acetobacterales</taxon>
        <taxon>Acetobacteraceae</taxon>
        <taxon>Kozakia</taxon>
    </lineage>
</organism>
<proteinExistence type="predicted"/>
<dbReference type="OrthoDB" id="8369750at2"/>
<evidence type="ECO:0000313" key="2">
    <source>
        <dbReference type="EMBL" id="AOX18491.1"/>
    </source>
</evidence>
<name>A0A1D8UY14_9PROT</name>
<feature type="region of interest" description="Disordered" evidence="1">
    <location>
        <begin position="35"/>
        <end position="54"/>
    </location>
</feature>
<dbReference type="RefSeq" id="WP_070403968.1">
    <property type="nucleotide sequence ID" value="NZ_BJVW01000060.1"/>
</dbReference>
<dbReference type="KEGG" id="kba:A0U89_14410"/>
<geneLocation type="plasmid" evidence="3">
    <name>pkb14400_1</name>
</geneLocation>
<keyword evidence="3" id="KW-1185">Reference proteome</keyword>
<gene>
    <name evidence="2" type="ORF">A0U89_14410</name>
</gene>
<dbReference type="Proteomes" id="UP000179145">
    <property type="component" value="Plasmid pKB14400_1"/>
</dbReference>